<dbReference type="Proteomes" id="UP000237365">
    <property type="component" value="Unassembled WGS sequence"/>
</dbReference>
<dbReference type="SMART" id="SM00710">
    <property type="entry name" value="PbH1"/>
    <property type="match status" value="4"/>
</dbReference>
<reference evidence="2 3" key="1">
    <citation type="submission" date="2024-07" db="EMBL/GenBank/DDBJ databases">
        <title>Making a pathogen? Evaluating the impact of protist predation on the evolution of virulence in Serratia marcescens.</title>
        <authorList>
            <person name="Hopkins H."/>
            <person name="Lopezguerra C."/>
            <person name="Lau M.-J."/>
        </authorList>
    </citation>
    <scope>NUCLEOTIDE SEQUENCE [LARGE SCALE GENOMIC DNA]</scope>
    <source>
        <strain evidence="2 3">KZ19</strain>
    </source>
</reference>
<dbReference type="InterPro" id="IPR006626">
    <property type="entry name" value="PbH1"/>
</dbReference>
<gene>
    <name evidence="2" type="ORF">C3R40_015085</name>
</gene>
<comment type="caution">
    <text evidence="2">The sequence shown here is derived from an EMBL/GenBank/DDBJ whole genome shotgun (WGS) entry which is preliminary data.</text>
</comment>
<name>A0AB35Z649_SERMA</name>
<evidence type="ECO:0000259" key="1">
    <source>
        <dbReference type="Pfam" id="PF13229"/>
    </source>
</evidence>
<dbReference type="InterPro" id="IPR011050">
    <property type="entry name" value="Pectin_lyase_fold/virulence"/>
</dbReference>
<proteinExistence type="predicted"/>
<reference evidence="2 3" key="2">
    <citation type="submission" date="2024-07" db="EMBL/GenBank/DDBJ databases">
        <authorList>
            <person name="Raymann K."/>
        </authorList>
    </citation>
    <scope>NUCLEOTIDE SEQUENCE [LARGE SCALE GENOMIC DNA]</scope>
    <source>
        <strain evidence="2 3">KZ19</strain>
    </source>
</reference>
<dbReference type="Gene3D" id="2.160.20.10">
    <property type="entry name" value="Single-stranded right-handed beta-helix, Pectin lyase-like"/>
    <property type="match status" value="1"/>
</dbReference>
<accession>A0AB35Z649</accession>
<evidence type="ECO:0000313" key="3">
    <source>
        <dbReference type="Proteomes" id="UP000237365"/>
    </source>
</evidence>
<feature type="domain" description="Right handed beta helix" evidence="1">
    <location>
        <begin position="265"/>
        <end position="423"/>
    </location>
</feature>
<dbReference type="RefSeq" id="WP_146049821.1">
    <property type="nucleotide sequence ID" value="NZ_CAMKJB010000001.1"/>
</dbReference>
<dbReference type="InterPro" id="IPR012334">
    <property type="entry name" value="Pectin_lyas_fold"/>
</dbReference>
<sequence>MNRRFFLKEVSLLALWVSVEARFSLSLAKSLSAENPQLITLESIKKSIMPDKLGSVIARVSASDYSGSSTVRLNRESSEDNKDMAGKGWSDIGIINKKALLFDSEGKAFSLMAKSGFFSIESLGGGIGTDDSALMEIAQHLSTQPVQLVKDKVYYYGNPVSHSGGAGWIGNNATIKCLSTSSDAPRFPFITSPVTADNTPNDTLHSSSGVRGVVFKDLTIDTDYHDTTGKVGFLYAENTLHDWSDCLFDNVSFKNAKFDNLAMQKNCHDIVFKNCSFTNSGQDSVVVRKTCYEIKFIDGCFFSDTAKVQSGGDGVVIKGRGISVIGCRFENIGLGKKGAAIANNAEDADNAQESSDGVFNDNYFLNCYGGLGIGTVKSSLAFSNNWISNVTASGNTFENIKKVAIGARYVRGFISNNNIVKNQSSARDFSIELLHVADADCDFSVSQIEGGAIHLRDCSGKIKLLANNVAISGFNNAVFIEKSHDVVADLTVNNSGRGGGYIDTLSSSSISIKSSMTKGVALQVLNATSSKISAVVRDSLLDGIFLKDFKNITLKADVKNSGKNQKGKYNAVAVFSGNGVKIDLSSDSGNYLYDLFVDKSATQVEVADSLSVLKTNYSDADLRGK</sequence>
<organism evidence="2 3">
    <name type="scientific">Serratia marcescens</name>
    <dbReference type="NCBI Taxonomy" id="615"/>
    <lineage>
        <taxon>Bacteria</taxon>
        <taxon>Pseudomonadati</taxon>
        <taxon>Pseudomonadota</taxon>
        <taxon>Gammaproteobacteria</taxon>
        <taxon>Enterobacterales</taxon>
        <taxon>Yersiniaceae</taxon>
        <taxon>Serratia</taxon>
    </lineage>
</organism>
<dbReference type="AlphaFoldDB" id="A0AB35Z649"/>
<dbReference type="InterPro" id="IPR039448">
    <property type="entry name" value="Beta_helix"/>
</dbReference>
<dbReference type="EMBL" id="PQGI02000002">
    <property type="protein sequence ID" value="MEX3187943.1"/>
    <property type="molecule type" value="Genomic_DNA"/>
</dbReference>
<evidence type="ECO:0000313" key="2">
    <source>
        <dbReference type="EMBL" id="MEX3187943.1"/>
    </source>
</evidence>
<dbReference type="Pfam" id="PF13229">
    <property type="entry name" value="Beta_helix"/>
    <property type="match status" value="1"/>
</dbReference>
<dbReference type="SUPFAM" id="SSF51126">
    <property type="entry name" value="Pectin lyase-like"/>
    <property type="match status" value="1"/>
</dbReference>
<protein>
    <submittedName>
        <fullName evidence="2">Right-handed parallel beta-helix repeat-containing protein</fullName>
    </submittedName>
</protein>